<dbReference type="OrthoDB" id="5404651at2759"/>
<feature type="compositionally biased region" description="Polar residues" evidence="2">
    <location>
        <begin position="338"/>
        <end position="351"/>
    </location>
</feature>
<feature type="compositionally biased region" description="Pro residues" evidence="2">
    <location>
        <begin position="89"/>
        <end position="102"/>
    </location>
</feature>
<feature type="compositionally biased region" description="Polar residues" evidence="2">
    <location>
        <begin position="499"/>
        <end position="508"/>
    </location>
</feature>
<dbReference type="AlphaFoldDB" id="A0A8E2ES52"/>
<feature type="compositionally biased region" description="Low complexity" evidence="2">
    <location>
        <begin position="34"/>
        <end position="47"/>
    </location>
</feature>
<dbReference type="EMBL" id="KV750671">
    <property type="protein sequence ID" value="OCL03831.1"/>
    <property type="molecule type" value="Genomic_DNA"/>
</dbReference>
<evidence type="ECO:0000256" key="1">
    <source>
        <dbReference type="SAM" id="Coils"/>
    </source>
</evidence>
<evidence type="ECO:0000256" key="2">
    <source>
        <dbReference type="SAM" id="MobiDB-lite"/>
    </source>
</evidence>
<keyword evidence="4" id="KW-1185">Reference proteome</keyword>
<feature type="region of interest" description="Disordered" evidence="2">
    <location>
        <begin position="282"/>
        <end position="320"/>
    </location>
</feature>
<feature type="coiled-coil region" evidence="1">
    <location>
        <begin position="217"/>
        <end position="244"/>
    </location>
</feature>
<reference evidence="3 4" key="1">
    <citation type="journal article" date="2016" name="Nat. Commun.">
        <title>Ectomycorrhizal ecology is imprinted in the genome of the dominant symbiotic fungus Cenococcum geophilum.</title>
        <authorList>
            <consortium name="DOE Joint Genome Institute"/>
            <person name="Peter M."/>
            <person name="Kohler A."/>
            <person name="Ohm R.A."/>
            <person name="Kuo A."/>
            <person name="Krutzmann J."/>
            <person name="Morin E."/>
            <person name="Arend M."/>
            <person name="Barry K.W."/>
            <person name="Binder M."/>
            <person name="Choi C."/>
            <person name="Clum A."/>
            <person name="Copeland A."/>
            <person name="Grisel N."/>
            <person name="Haridas S."/>
            <person name="Kipfer T."/>
            <person name="LaButti K."/>
            <person name="Lindquist E."/>
            <person name="Lipzen A."/>
            <person name="Maire R."/>
            <person name="Meier B."/>
            <person name="Mihaltcheva S."/>
            <person name="Molinier V."/>
            <person name="Murat C."/>
            <person name="Poggeler S."/>
            <person name="Quandt C.A."/>
            <person name="Sperisen C."/>
            <person name="Tritt A."/>
            <person name="Tisserant E."/>
            <person name="Crous P.W."/>
            <person name="Henrissat B."/>
            <person name="Nehls U."/>
            <person name="Egli S."/>
            <person name="Spatafora J.W."/>
            <person name="Grigoriev I.V."/>
            <person name="Martin F.M."/>
        </authorList>
    </citation>
    <scope>NUCLEOTIDE SEQUENCE [LARGE SCALE GENOMIC DNA]</scope>
    <source>
        <strain evidence="3 4">CBS 207.34</strain>
    </source>
</reference>
<feature type="compositionally biased region" description="Polar residues" evidence="2">
    <location>
        <begin position="361"/>
        <end position="372"/>
    </location>
</feature>
<feature type="compositionally biased region" description="Polar residues" evidence="2">
    <location>
        <begin position="1"/>
        <end position="32"/>
    </location>
</feature>
<feature type="region of interest" description="Disordered" evidence="2">
    <location>
        <begin position="1"/>
        <end position="115"/>
    </location>
</feature>
<protein>
    <submittedName>
        <fullName evidence="3">Uncharacterized protein</fullName>
    </submittedName>
</protein>
<accession>A0A8E2ES52</accession>
<evidence type="ECO:0000313" key="3">
    <source>
        <dbReference type="EMBL" id="OCL03831.1"/>
    </source>
</evidence>
<feature type="compositionally biased region" description="Polar residues" evidence="2">
    <location>
        <begin position="283"/>
        <end position="294"/>
    </location>
</feature>
<gene>
    <name evidence="3" type="ORF">AOQ84DRAFT_137034</name>
</gene>
<dbReference type="Proteomes" id="UP000250140">
    <property type="component" value="Unassembled WGS sequence"/>
</dbReference>
<evidence type="ECO:0000313" key="4">
    <source>
        <dbReference type="Proteomes" id="UP000250140"/>
    </source>
</evidence>
<feature type="compositionally biased region" description="Polar residues" evidence="2">
    <location>
        <begin position="104"/>
        <end position="114"/>
    </location>
</feature>
<organism evidence="3 4">
    <name type="scientific">Glonium stellatum</name>
    <dbReference type="NCBI Taxonomy" id="574774"/>
    <lineage>
        <taxon>Eukaryota</taxon>
        <taxon>Fungi</taxon>
        <taxon>Dikarya</taxon>
        <taxon>Ascomycota</taxon>
        <taxon>Pezizomycotina</taxon>
        <taxon>Dothideomycetes</taxon>
        <taxon>Pleosporomycetidae</taxon>
        <taxon>Gloniales</taxon>
        <taxon>Gloniaceae</taxon>
        <taxon>Glonium</taxon>
    </lineage>
</organism>
<proteinExistence type="predicted"/>
<feature type="compositionally biased region" description="Basic and acidic residues" evidence="2">
    <location>
        <begin position="489"/>
        <end position="498"/>
    </location>
</feature>
<name>A0A8E2ES52_9PEZI</name>
<feature type="region of interest" description="Disordered" evidence="2">
    <location>
        <begin position="338"/>
        <end position="521"/>
    </location>
</feature>
<sequence>MDSQASLSQMSQTSLVPASEPSQPATPQNRRASISEPSSSPGPSNMPLALTPTQPERAKFSSPAPPTASSMTPPPSSQVPMARAIIRTPTPPTPQLSSPPPTLKNQSQLGNAGDSSAALFTPEEISNASADELRSMVNELTVALRDVRMSAAHYKLQYNMLCIDSRETSNRMAVELAMAQREVDVLQQAEERRRSSMVSPAQSFHETTVNPANAILMNEMNRHCQILQNDNDELRDMLDQQKRLTEHREGEIAGLLEENERLRGRIRKNRDHIAPFLPLLEQMNDQSPPRSSLGTPHHATPRNRGHGRAPPPIVDSSSRREQPFETLLLADKILSQETATAPSTPTKSQPPKQRFGHTRGTHSLSSLPQTPNRSRHSHGNPPLLRTPPTFSAINAIPQSAPPAHFPPKHARRESSNSTITASSVDGDDAFSDRDEIPESQASQMATSMLRRTPQHRPKMSAPSPHDRVPSGLVQTKIFGHVRKPGVSRPGEHEKRRLSMNDNQGSPTKRGNVLGTGYLIDA</sequence>
<keyword evidence="1" id="KW-0175">Coiled coil</keyword>